<sequence>MRTRLCTAHASRRPTACPAHTPLRTPTRGLRALRFATLLPLAALGAVACGSEPPVTEDPLRVTTDLGEVRGRLKGEVVVFDGIPYAAPPVGELRFRSPRPAEPWAGLRDATRPGSACPQAPHAFTGFPGSAEEDCLYLNVTMPRDARPGASRPVMVWIHGGAFVEGFGHGYDATDLATAGDVVVVTLNYRLGSLAFLSHPALHEGSEHGTSGNLAIEDQQAALRWVQRNAEAFGGDPARVTLFGESAGATSVSLQLLSPDARGLFAQAIAQSGSAMVSWPEDTLPPSAFGQQRPLSPGALEAAWQPLVSALGCDDPATVASCLRALPVSAFLEAQAAGNHGAPLLPAFESALLPRTPREAFSSGAYLQVPMISGQTRDEASWAIALLYDLAGKPITPEQYVALVEEHFKGHATEVLTHYPLTAYASPSKAWSAIQSDLVSSCHTLAVNRFLAANAPTYTYDFADPDAPPFIPIPGVPRGPAHGADLPFLFPASFDPSFTPAQEKLSEQMLRYWVTFAETGHPDAEGAPPWPRFAPAAEATLTLVPAPQGPHPEDFEQVHHCDFWRSISP</sequence>
<dbReference type="InterPro" id="IPR029058">
    <property type="entry name" value="AB_hydrolase_fold"/>
</dbReference>
<dbReference type="STRING" id="52.CMC5_057390"/>
<gene>
    <name evidence="5" type="ORF">CMC5_057390</name>
</gene>
<dbReference type="RefSeq" id="WP_169796685.1">
    <property type="nucleotide sequence ID" value="NZ_CP012159.1"/>
</dbReference>
<dbReference type="Pfam" id="PF00135">
    <property type="entry name" value="COesterase"/>
    <property type="match status" value="1"/>
</dbReference>
<dbReference type="ESTHER" id="choco-a0a0k1eli1">
    <property type="family name" value="Carb_B_Bacteria"/>
</dbReference>
<name>A0A0K1ELI1_CHOCO</name>
<dbReference type="PROSITE" id="PS00122">
    <property type="entry name" value="CARBOXYLESTERASE_B_1"/>
    <property type="match status" value="1"/>
</dbReference>
<evidence type="ECO:0000256" key="2">
    <source>
        <dbReference type="ARBA" id="ARBA00022801"/>
    </source>
</evidence>
<dbReference type="Gene3D" id="3.40.50.1820">
    <property type="entry name" value="alpha/beta hydrolase"/>
    <property type="match status" value="1"/>
</dbReference>
<evidence type="ECO:0000313" key="6">
    <source>
        <dbReference type="Proteomes" id="UP000067626"/>
    </source>
</evidence>
<keyword evidence="6" id="KW-1185">Reference proteome</keyword>
<dbReference type="AlphaFoldDB" id="A0A0K1ELI1"/>
<evidence type="ECO:0000256" key="1">
    <source>
        <dbReference type="ARBA" id="ARBA00005964"/>
    </source>
</evidence>
<reference evidence="5 6" key="1">
    <citation type="submission" date="2015-07" db="EMBL/GenBank/DDBJ databases">
        <title>Genome analysis of myxobacterium Chondromyces crocatus Cm c5 reveals a high potential for natural compound synthesis and the genetic basis for the loss of fruiting body formation.</title>
        <authorList>
            <person name="Zaburannyi N."/>
            <person name="Bunk B."/>
            <person name="Maier J."/>
            <person name="Overmann J."/>
            <person name="Mueller R."/>
        </authorList>
    </citation>
    <scope>NUCLEOTIDE SEQUENCE [LARGE SCALE GENOMIC DNA]</scope>
    <source>
        <strain evidence="5 6">Cm c5</strain>
    </source>
</reference>
<dbReference type="EC" id="3.1.1.-" evidence="3"/>
<dbReference type="KEGG" id="ccro:CMC5_057390"/>
<dbReference type="GO" id="GO:0016787">
    <property type="term" value="F:hydrolase activity"/>
    <property type="evidence" value="ECO:0007669"/>
    <property type="project" value="UniProtKB-KW"/>
</dbReference>
<evidence type="ECO:0000313" key="5">
    <source>
        <dbReference type="EMBL" id="AKT41532.1"/>
    </source>
</evidence>
<dbReference type="InterPro" id="IPR002018">
    <property type="entry name" value="CarbesteraseB"/>
</dbReference>
<organism evidence="5 6">
    <name type="scientific">Chondromyces crocatus</name>
    <dbReference type="NCBI Taxonomy" id="52"/>
    <lineage>
        <taxon>Bacteria</taxon>
        <taxon>Pseudomonadati</taxon>
        <taxon>Myxococcota</taxon>
        <taxon>Polyangia</taxon>
        <taxon>Polyangiales</taxon>
        <taxon>Polyangiaceae</taxon>
        <taxon>Chondromyces</taxon>
    </lineage>
</organism>
<keyword evidence="2 3" id="KW-0378">Hydrolase</keyword>
<evidence type="ECO:0000256" key="3">
    <source>
        <dbReference type="RuleBase" id="RU361235"/>
    </source>
</evidence>
<evidence type="ECO:0000259" key="4">
    <source>
        <dbReference type="Pfam" id="PF00135"/>
    </source>
</evidence>
<feature type="domain" description="Carboxylesterase type B" evidence="4">
    <location>
        <begin position="61"/>
        <end position="564"/>
    </location>
</feature>
<dbReference type="PANTHER" id="PTHR11559">
    <property type="entry name" value="CARBOXYLESTERASE"/>
    <property type="match status" value="1"/>
</dbReference>
<protein>
    <recommendedName>
        <fullName evidence="3">Carboxylic ester hydrolase</fullName>
        <ecNumber evidence="3">3.1.1.-</ecNumber>
    </recommendedName>
</protein>
<dbReference type="EMBL" id="CP012159">
    <property type="protein sequence ID" value="AKT41532.1"/>
    <property type="molecule type" value="Genomic_DNA"/>
</dbReference>
<dbReference type="SUPFAM" id="SSF53474">
    <property type="entry name" value="alpha/beta-Hydrolases"/>
    <property type="match status" value="1"/>
</dbReference>
<comment type="similarity">
    <text evidence="1 3">Belongs to the type-B carboxylesterase/lipase family.</text>
</comment>
<dbReference type="Proteomes" id="UP000067626">
    <property type="component" value="Chromosome"/>
</dbReference>
<dbReference type="PATRIC" id="fig|52.7.peg.6328"/>
<proteinExistence type="inferred from homology"/>
<accession>A0A0K1ELI1</accession>
<dbReference type="InterPro" id="IPR019826">
    <property type="entry name" value="Carboxylesterase_B_AS"/>
</dbReference>
<dbReference type="InterPro" id="IPR050309">
    <property type="entry name" value="Type-B_Carboxylest/Lipase"/>
</dbReference>